<evidence type="ECO:0000256" key="1">
    <source>
        <dbReference type="SAM" id="MobiDB-lite"/>
    </source>
</evidence>
<accession>A0ABV7UKT2</accession>
<dbReference type="Gene3D" id="3.40.30.10">
    <property type="entry name" value="Glutaredoxin"/>
    <property type="match status" value="2"/>
</dbReference>
<protein>
    <submittedName>
        <fullName evidence="3">2-hydroxychromene-2-carboxylate isomerase</fullName>
    </submittedName>
</protein>
<dbReference type="InterPro" id="IPR001853">
    <property type="entry name" value="DSBA-like_thioredoxin_dom"/>
</dbReference>
<feature type="domain" description="DSBA-like thioredoxin" evidence="2">
    <location>
        <begin position="26"/>
        <end position="162"/>
    </location>
</feature>
<name>A0ABV7UKT2_9HYPH</name>
<dbReference type="InterPro" id="IPR036249">
    <property type="entry name" value="Thioredoxin-like_sf"/>
</dbReference>
<feature type="region of interest" description="Disordered" evidence="1">
    <location>
        <begin position="1"/>
        <end position="22"/>
    </location>
</feature>
<dbReference type="InterPro" id="IPR044087">
    <property type="entry name" value="NahD-like"/>
</dbReference>
<evidence type="ECO:0000259" key="2">
    <source>
        <dbReference type="Pfam" id="PF01323"/>
    </source>
</evidence>
<dbReference type="PANTHER" id="PTHR42943:SF2">
    <property type="entry name" value="GLUTATHIONE S-TRANSFERASE KAPPA 1"/>
    <property type="match status" value="1"/>
</dbReference>
<sequence length="264" mass="27415">MSQPLEAKSGAKSPRPEARREHQPRLQFWYDFASNYSWIAARRAQAAARDAGVALQWKPFLLGPIFAASGWNDSPFNVYPAKGAYAWRDVARLADGLGLALTRPEPFPQNSLQAARVALALPDAALPAFTVALFAAEFEQGLGLSEVALRQALATASAEISSLLATASAETSSLLATASAGTSGLLAGPGASLEEPQAAGLNIAAVLAAAGSDAVKQALRAQTEAAVAAGIFGAPAFIASDGELFWGNDRLEQALAWELALAGR</sequence>
<feature type="domain" description="DSBA-like thioredoxin" evidence="2">
    <location>
        <begin position="197"/>
        <end position="253"/>
    </location>
</feature>
<proteinExistence type="predicted"/>
<reference evidence="4" key="1">
    <citation type="journal article" date="2019" name="Int. J. Syst. Evol. Microbiol.">
        <title>The Global Catalogue of Microorganisms (GCM) 10K type strain sequencing project: providing services to taxonomists for standard genome sequencing and annotation.</title>
        <authorList>
            <consortium name="The Broad Institute Genomics Platform"/>
            <consortium name="The Broad Institute Genome Sequencing Center for Infectious Disease"/>
            <person name="Wu L."/>
            <person name="Ma J."/>
        </authorList>
    </citation>
    <scope>NUCLEOTIDE SEQUENCE [LARGE SCALE GENOMIC DNA]</scope>
    <source>
        <strain evidence="4">KCTC 42282</strain>
    </source>
</reference>
<dbReference type="CDD" id="cd03022">
    <property type="entry name" value="DsbA_HCCA_Iso"/>
    <property type="match status" value="1"/>
</dbReference>
<comment type="caution">
    <text evidence="3">The sequence shown here is derived from an EMBL/GenBank/DDBJ whole genome shotgun (WGS) entry which is preliminary data.</text>
</comment>
<dbReference type="Pfam" id="PF01323">
    <property type="entry name" value="DSBA"/>
    <property type="match status" value="2"/>
</dbReference>
<dbReference type="SUPFAM" id="SSF52833">
    <property type="entry name" value="Thioredoxin-like"/>
    <property type="match status" value="2"/>
</dbReference>
<dbReference type="PANTHER" id="PTHR42943">
    <property type="entry name" value="GLUTATHIONE S-TRANSFERASE KAPPA"/>
    <property type="match status" value="1"/>
</dbReference>
<dbReference type="RefSeq" id="WP_191319130.1">
    <property type="nucleotide sequence ID" value="NZ_BNCG01000006.1"/>
</dbReference>
<keyword evidence="4" id="KW-1185">Reference proteome</keyword>
<dbReference type="GO" id="GO:0016853">
    <property type="term" value="F:isomerase activity"/>
    <property type="evidence" value="ECO:0007669"/>
    <property type="project" value="UniProtKB-KW"/>
</dbReference>
<evidence type="ECO:0000313" key="4">
    <source>
        <dbReference type="Proteomes" id="UP001595704"/>
    </source>
</evidence>
<organism evidence="3 4">
    <name type="scientific">Camelimonas fluminis</name>
    <dbReference type="NCBI Taxonomy" id="1576911"/>
    <lineage>
        <taxon>Bacteria</taxon>
        <taxon>Pseudomonadati</taxon>
        <taxon>Pseudomonadota</taxon>
        <taxon>Alphaproteobacteria</taxon>
        <taxon>Hyphomicrobiales</taxon>
        <taxon>Chelatococcaceae</taxon>
        <taxon>Camelimonas</taxon>
    </lineage>
</organism>
<dbReference type="Proteomes" id="UP001595704">
    <property type="component" value="Unassembled WGS sequence"/>
</dbReference>
<dbReference type="InterPro" id="IPR051924">
    <property type="entry name" value="GST_Kappa/NadH"/>
</dbReference>
<dbReference type="EMBL" id="JBHRYC010000077">
    <property type="protein sequence ID" value="MFC3638762.1"/>
    <property type="molecule type" value="Genomic_DNA"/>
</dbReference>
<keyword evidence="3" id="KW-0413">Isomerase</keyword>
<evidence type="ECO:0000313" key="3">
    <source>
        <dbReference type="EMBL" id="MFC3638762.1"/>
    </source>
</evidence>
<gene>
    <name evidence="3" type="ORF">ACFONL_15560</name>
</gene>